<name>A0A154WFF7_9PROT</name>
<evidence type="ECO:0008006" key="7">
    <source>
        <dbReference type="Google" id="ProtNLM"/>
    </source>
</evidence>
<evidence type="ECO:0000256" key="2">
    <source>
        <dbReference type="ARBA" id="ARBA00022679"/>
    </source>
</evidence>
<dbReference type="InterPro" id="IPR029055">
    <property type="entry name" value="Ntn_hydrolases_N"/>
</dbReference>
<evidence type="ECO:0000313" key="6">
    <source>
        <dbReference type="Proteomes" id="UP000076400"/>
    </source>
</evidence>
<dbReference type="SUPFAM" id="SSF56235">
    <property type="entry name" value="N-terminal nucleophile aminohydrolases (Ntn hydrolases)"/>
    <property type="match status" value="1"/>
</dbReference>
<proteinExistence type="inferred from homology"/>
<dbReference type="Gene3D" id="3.60.20.40">
    <property type="match status" value="1"/>
</dbReference>
<dbReference type="GO" id="GO:0016740">
    <property type="term" value="F:transferase activity"/>
    <property type="evidence" value="ECO:0007669"/>
    <property type="project" value="UniProtKB-KW"/>
</dbReference>
<keyword evidence="4" id="KW-0865">Zymogen</keyword>
<evidence type="ECO:0000256" key="1">
    <source>
        <dbReference type="ARBA" id="ARBA00009381"/>
    </source>
</evidence>
<dbReference type="PRINTS" id="PR01210">
    <property type="entry name" value="GGTRANSPTASE"/>
</dbReference>
<comment type="caution">
    <text evidence="5">The sequence shown here is derived from an EMBL/GenBank/DDBJ whole genome shotgun (WGS) entry which is preliminary data.</text>
</comment>
<protein>
    <recommendedName>
        <fullName evidence="7">Gamma-glutamyltransferase</fullName>
    </recommendedName>
</protein>
<evidence type="ECO:0000313" key="5">
    <source>
        <dbReference type="EMBL" id="KZD12250.1"/>
    </source>
</evidence>
<keyword evidence="2" id="KW-0808">Transferase</keyword>
<reference evidence="5 6" key="1">
    <citation type="submission" date="2015-12" db="EMBL/GenBank/DDBJ databases">
        <title>Genome sequence of Oceanibaculum pacificum MCCC 1A02656.</title>
        <authorList>
            <person name="Lu L."/>
            <person name="Lai Q."/>
            <person name="Shao Z."/>
            <person name="Qian P."/>
        </authorList>
    </citation>
    <scope>NUCLEOTIDE SEQUENCE [LARGE SCALE GENOMIC DNA]</scope>
    <source>
        <strain evidence="5 6">MCCC 1A02656</strain>
    </source>
</reference>
<dbReference type="RefSeq" id="WP_067552843.1">
    <property type="nucleotide sequence ID" value="NZ_LPXN01000041.1"/>
</dbReference>
<sequence length="514" mass="53630">MQTRIENWTVTKPAVRSKKGVVASQSARAAAVGAAVLRDGGNAVDAAVATGFALAVYEPWMSGLGGGGYMLVYSAKEKAVHAVDFGVVSPARLDPAAYPLASAGNDADLFGWPSVKEGKNLKGYLSIAVPGAVDGYGLALERFGSRPWDELLQPAIAAAKHGHAVDWWSLLRIANDAPALREFAAAAQTYLPNGLPPSLGEGAKPVLDMGNLADTIAHLAKAGRRDFYEGDIAAKIAADMQEGGGFLAADDLAAYKAHIARPTPHRRGEATIHLLPGLNAGPTFGDALSRLPATLGSDAEGFAAYAKALSGAYQRRLETMGHDGDAAGQGCTTHFSIMDGEGNMAIVTNTLLSAFGSKVVLPRTGVLMNNGINWFDPRPGRPNSLAGGKRPLSNMCPVLVTKGDQPWFGIGASGGRRIFPAVFQLTSMLVDRGMELEAAMHAPRINVDNPARIEADPRLSPEVLAALRAVGPVTELEATSFPIMYATPLAVLREGDVCVGGAHVNSPAAAVMEA</sequence>
<dbReference type="STRING" id="580166.AUP43_16980"/>
<dbReference type="EMBL" id="LPXN01000041">
    <property type="protein sequence ID" value="KZD12250.1"/>
    <property type="molecule type" value="Genomic_DNA"/>
</dbReference>
<gene>
    <name evidence="5" type="ORF">AUP43_16980</name>
</gene>
<keyword evidence="3" id="KW-0378">Hydrolase</keyword>
<dbReference type="Proteomes" id="UP000076400">
    <property type="component" value="Unassembled WGS sequence"/>
</dbReference>
<dbReference type="InterPro" id="IPR043137">
    <property type="entry name" value="GGT_ssub_C"/>
</dbReference>
<keyword evidence="6" id="KW-1185">Reference proteome</keyword>
<dbReference type="Pfam" id="PF01019">
    <property type="entry name" value="G_glu_transpept"/>
    <property type="match status" value="1"/>
</dbReference>
<accession>A0A154WFF7</accession>
<dbReference type="PANTHER" id="PTHR43199">
    <property type="entry name" value="GLUTATHIONE HYDROLASE"/>
    <property type="match status" value="1"/>
</dbReference>
<evidence type="ECO:0000256" key="3">
    <source>
        <dbReference type="ARBA" id="ARBA00022801"/>
    </source>
</evidence>
<comment type="similarity">
    <text evidence="1">Belongs to the gamma-glutamyltransferase family.</text>
</comment>
<organism evidence="5 6">
    <name type="scientific">Oceanibaculum pacificum</name>
    <dbReference type="NCBI Taxonomy" id="580166"/>
    <lineage>
        <taxon>Bacteria</taxon>
        <taxon>Pseudomonadati</taxon>
        <taxon>Pseudomonadota</taxon>
        <taxon>Alphaproteobacteria</taxon>
        <taxon>Rhodospirillales</taxon>
        <taxon>Oceanibaculaceae</taxon>
        <taxon>Oceanibaculum</taxon>
    </lineage>
</organism>
<dbReference type="OrthoDB" id="9781342at2"/>
<evidence type="ECO:0000256" key="4">
    <source>
        <dbReference type="ARBA" id="ARBA00023145"/>
    </source>
</evidence>
<dbReference type="PANTHER" id="PTHR43199:SF1">
    <property type="entry name" value="GLUTATHIONE HYDROLASE PROENZYME"/>
    <property type="match status" value="1"/>
</dbReference>
<dbReference type="InterPro" id="IPR051792">
    <property type="entry name" value="GGT_bact"/>
</dbReference>
<dbReference type="AlphaFoldDB" id="A0A154WFF7"/>
<dbReference type="GO" id="GO:0016787">
    <property type="term" value="F:hydrolase activity"/>
    <property type="evidence" value="ECO:0007669"/>
    <property type="project" value="UniProtKB-KW"/>
</dbReference>